<organism evidence="3 4">
    <name type="scientific">Nitrospira japonica</name>
    <dbReference type="NCBI Taxonomy" id="1325564"/>
    <lineage>
        <taxon>Bacteria</taxon>
        <taxon>Pseudomonadati</taxon>
        <taxon>Nitrospirota</taxon>
        <taxon>Nitrospiria</taxon>
        <taxon>Nitrospirales</taxon>
        <taxon>Nitrospiraceae</taxon>
        <taxon>Nitrospira</taxon>
    </lineage>
</organism>
<dbReference type="SMART" id="SM00347">
    <property type="entry name" value="HTH_MARR"/>
    <property type="match status" value="1"/>
</dbReference>
<feature type="compositionally biased region" description="Low complexity" evidence="1">
    <location>
        <begin position="9"/>
        <end position="23"/>
    </location>
</feature>
<dbReference type="Pfam" id="PF12802">
    <property type="entry name" value="MarR_2"/>
    <property type="match status" value="1"/>
</dbReference>
<name>A0A1W1I0G6_9BACT</name>
<dbReference type="Proteomes" id="UP000192042">
    <property type="component" value="Chromosome I"/>
</dbReference>
<dbReference type="InterPro" id="IPR036388">
    <property type="entry name" value="WH-like_DNA-bd_sf"/>
</dbReference>
<accession>A0A1W1I0G6</accession>
<dbReference type="PANTHER" id="PTHR33164:SF43">
    <property type="entry name" value="HTH-TYPE TRANSCRIPTIONAL REPRESSOR YETL"/>
    <property type="match status" value="1"/>
</dbReference>
<feature type="region of interest" description="Disordered" evidence="1">
    <location>
        <begin position="1"/>
        <end position="23"/>
    </location>
</feature>
<dbReference type="InterPro" id="IPR039422">
    <property type="entry name" value="MarR/SlyA-like"/>
</dbReference>
<dbReference type="RefSeq" id="WP_080885159.1">
    <property type="nucleotide sequence ID" value="NZ_LT828648.1"/>
</dbReference>
<protein>
    <submittedName>
        <fullName evidence="3">Transcriptional regulator, MarR family</fullName>
    </submittedName>
</protein>
<feature type="domain" description="HTH marR-type" evidence="2">
    <location>
        <begin position="46"/>
        <end position="147"/>
    </location>
</feature>
<dbReference type="InterPro" id="IPR036390">
    <property type="entry name" value="WH_DNA-bd_sf"/>
</dbReference>
<gene>
    <name evidence="3" type="ORF">NSJP_0309</name>
</gene>
<evidence type="ECO:0000313" key="4">
    <source>
        <dbReference type="Proteomes" id="UP000192042"/>
    </source>
</evidence>
<sequence>MSELHMIDPAAQPSSEATPTPSEPMVVQLASGFEKIGLAMKSRSWRREGRPGLGPLQRQILTLLRSKPGRTAQVSTIANELVVRLPTASEAVATLERKRLVRRRRTMQDGRVVTVELTARGLRACGPTAGAPDHLTMAIGLLPAAEQASLLKALVKVIRTLQNKGEISVARMCVSCRYFQPNRYPDPDRPHHCSYVNAPFGDVSLRLDCGEYEAAVPDQARDAWALFAGEQTATS</sequence>
<evidence type="ECO:0000256" key="1">
    <source>
        <dbReference type="SAM" id="MobiDB-lite"/>
    </source>
</evidence>
<dbReference type="STRING" id="1325564.NSJP_0309"/>
<evidence type="ECO:0000313" key="3">
    <source>
        <dbReference type="EMBL" id="SLM46481.1"/>
    </source>
</evidence>
<dbReference type="PANTHER" id="PTHR33164">
    <property type="entry name" value="TRANSCRIPTIONAL REGULATOR, MARR FAMILY"/>
    <property type="match status" value="1"/>
</dbReference>
<dbReference type="GO" id="GO:0006950">
    <property type="term" value="P:response to stress"/>
    <property type="evidence" value="ECO:0007669"/>
    <property type="project" value="TreeGrafter"/>
</dbReference>
<dbReference type="InterPro" id="IPR000835">
    <property type="entry name" value="HTH_MarR-typ"/>
</dbReference>
<dbReference type="GO" id="GO:0003700">
    <property type="term" value="F:DNA-binding transcription factor activity"/>
    <property type="evidence" value="ECO:0007669"/>
    <property type="project" value="InterPro"/>
</dbReference>
<dbReference type="EMBL" id="LT828648">
    <property type="protein sequence ID" value="SLM46481.1"/>
    <property type="molecule type" value="Genomic_DNA"/>
</dbReference>
<dbReference type="AlphaFoldDB" id="A0A1W1I0G6"/>
<dbReference type="SUPFAM" id="SSF46785">
    <property type="entry name" value="Winged helix' DNA-binding domain"/>
    <property type="match status" value="1"/>
</dbReference>
<dbReference type="Gene3D" id="1.10.10.10">
    <property type="entry name" value="Winged helix-like DNA-binding domain superfamily/Winged helix DNA-binding domain"/>
    <property type="match status" value="1"/>
</dbReference>
<dbReference type="OrthoDB" id="9783504at2"/>
<evidence type="ECO:0000259" key="2">
    <source>
        <dbReference type="SMART" id="SM00347"/>
    </source>
</evidence>
<reference evidence="3 4" key="1">
    <citation type="submission" date="2017-03" db="EMBL/GenBank/DDBJ databases">
        <authorList>
            <person name="Afonso C.L."/>
            <person name="Miller P.J."/>
            <person name="Scott M.A."/>
            <person name="Spackman E."/>
            <person name="Goraichik I."/>
            <person name="Dimitrov K.M."/>
            <person name="Suarez D.L."/>
            <person name="Swayne D.E."/>
        </authorList>
    </citation>
    <scope>NUCLEOTIDE SEQUENCE [LARGE SCALE GENOMIC DNA]</scope>
    <source>
        <strain evidence="3">Genome sequencing of Nitrospira japonica strain NJ11</strain>
    </source>
</reference>
<keyword evidence="4" id="KW-1185">Reference proteome</keyword>
<proteinExistence type="predicted"/>
<dbReference type="KEGG" id="nja:NSJP_0309"/>